<protein>
    <recommendedName>
        <fullName evidence="5">SH3 domain-containing protein</fullName>
    </recommendedName>
</protein>
<dbReference type="SUPFAM" id="SSF50044">
    <property type="entry name" value="SH3-domain"/>
    <property type="match status" value="1"/>
</dbReference>
<dbReference type="Pfam" id="PF20843">
    <property type="entry name" value="Rax2_3"/>
    <property type="match status" value="1"/>
</dbReference>
<feature type="signal peptide" evidence="4">
    <location>
        <begin position="1"/>
        <end position="28"/>
    </location>
</feature>
<dbReference type="GO" id="GO:1902929">
    <property type="term" value="C:plasma membrane of growing cell tip"/>
    <property type="evidence" value="ECO:0007669"/>
    <property type="project" value="TreeGrafter"/>
</dbReference>
<keyword evidence="3" id="KW-0472">Membrane</keyword>
<dbReference type="InterPro" id="IPR048266">
    <property type="entry name" value="Rax2-like_second"/>
</dbReference>
<evidence type="ECO:0000313" key="6">
    <source>
        <dbReference type="EMBL" id="OSD04012.1"/>
    </source>
</evidence>
<reference evidence="6 7" key="1">
    <citation type="journal article" date="2015" name="Biotechnol. Biofuels">
        <title>Enhanced degradation of softwood versus hardwood by the white-rot fungus Pycnoporus coccineus.</title>
        <authorList>
            <person name="Couturier M."/>
            <person name="Navarro D."/>
            <person name="Chevret D."/>
            <person name="Henrissat B."/>
            <person name="Piumi F."/>
            <person name="Ruiz-Duenas F.J."/>
            <person name="Martinez A.T."/>
            <person name="Grigoriev I.V."/>
            <person name="Riley R."/>
            <person name="Lipzen A."/>
            <person name="Berrin J.G."/>
            <person name="Master E.R."/>
            <person name="Rosso M.N."/>
        </authorList>
    </citation>
    <scope>NUCLEOTIDE SEQUENCE [LARGE SCALE GENOMIC DNA]</scope>
    <source>
        <strain evidence="6 7">BRFM310</strain>
    </source>
</reference>
<dbReference type="Pfam" id="PF12768">
    <property type="entry name" value="Rax2"/>
    <property type="match status" value="1"/>
</dbReference>
<dbReference type="Gene3D" id="2.120.10.80">
    <property type="entry name" value="Kelch-type beta propeller"/>
    <property type="match status" value="1"/>
</dbReference>
<dbReference type="Proteomes" id="UP000193067">
    <property type="component" value="Unassembled WGS sequence"/>
</dbReference>
<dbReference type="InterPro" id="IPR001452">
    <property type="entry name" value="SH3_domain"/>
</dbReference>
<feature type="domain" description="SH3" evidence="5">
    <location>
        <begin position="1377"/>
        <end position="1434"/>
    </location>
</feature>
<dbReference type="InterPro" id="IPR015915">
    <property type="entry name" value="Kelch-typ_b-propeller"/>
</dbReference>
<evidence type="ECO:0000313" key="7">
    <source>
        <dbReference type="Proteomes" id="UP000193067"/>
    </source>
</evidence>
<keyword evidence="3" id="KW-0812">Transmembrane</keyword>
<evidence type="ECO:0000256" key="4">
    <source>
        <dbReference type="SAM" id="SignalP"/>
    </source>
</evidence>
<dbReference type="STRING" id="1353009.A0A1Y2IVP1"/>
<evidence type="ECO:0000256" key="1">
    <source>
        <dbReference type="ARBA" id="ARBA00022443"/>
    </source>
</evidence>
<dbReference type="EMBL" id="KZ084098">
    <property type="protein sequence ID" value="OSD04012.1"/>
    <property type="molecule type" value="Genomic_DNA"/>
</dbReference>
<keyword evidence="4" id="KW-0732">Signal</keyword>
<dbReference type="PANTHER" id="PTHR31778">
    <property type="entry name" value="BUD SITE SELECTION PROTEIN RAX2"/>
    <property type="match status" value="1"/>
</dbReference>
<evidence type="ECO:0000259" key="5">
    <source>
        <dbReference type="PROSITE" id="PS50002"/>
    </source>
</evidence>
<dbReference type="PROSITE" id="PS50002">
    <property type="entry name" value="SH3"/>
    <property type="match status" value="1"/>
</dbReference>
<sequence length="1434" mass="146166">MAPRSRRRSRPFATASLVLTVCAHAAAASSPLVDFDRMGKVGLAGAFAGLDVVSNSSSVTFDPSTASLLARSADGSLSKVASTDAGGSILAGCAIGDVYYVAGNFSSIGGTSASNIASYATSSGSFSALGSNGPNGVVRALYCDASRKQVWAGGQFSSPGASVAVWDTASSSWSAAPFGGLTGAAAEVLSITPNSSQSSLFFSGSFVASFGNGSIALNGTNNPNVPFSSGATPFSSSLVPVPLENASVDAGPSSSDSQFSNVQNILCPAGADGPGNTWLAADGNKAVITVRKFAFLTARGVRLGNTFLNGRGTTGFSVATIPDNAVQQLTYFDPTDNQNKTCTDPCPLLTDSSVPYQDFLFDGDKDITGFQLTLSEWQGSGPGLHLLQLLSSGAFASAIDSENGQSCFAPAPSNTSRTGDWKEADAVTTIPGTTQAILVSTVKVGTPSNEAPSFTWMPYVSASGEYDVNLLVPGCTDFQDCPLRTTVKVTVFPGGGQQPWVTNVSQQNTADAAQLIYRGPVVPTSPSFQMTVTLTLADDPAGNGQNGEYEIVADRVQLILTSPNVTSSSNSSSAGGNSTSAAERGFGFLEWPLSGSSTTSASNAIPTSAVTTLDNVGFDLLNALGGASTVLSTSSAPAISAAVQHPSGAIFLGGQFSLSSGSASGASNIVMFKNGALAALPNGGLNGPVTTLAVNGDNVYVGGSFSDTAKASNSALKGIAAYSVSGNSWSALEGGVDGAVTSLDNSGSQILVAGNFTKLFTSSGSSDGQNAEGFAAWNTSSSAWANSGGFLIGSMTFVGNGTSSTPQFVAGNVATALRFGASGFVMLQNGPNGQPQVTPLGVDFNAPANANTTIVAKSRRAHHRRSGAGWIPTLNVLNVFKRQTSSTATNLAPLPSPVPAPAPAVLAGAFWTNSSSLKEVVVIGGNFSYTADGVQAANVAIYDDSSKTITPLRGNQPNGTVRSLLVKGDSLYVGGEFTVSGIEGSGFAVYDLANQRWDSTGLQPLQASSGASVTVRSITASPADDDVVIVAGSFAQAGSTACRAICSLDTTNKQWSALGNGIQGDISAVVYTGNKDLIAAGSIALADNTQANVASYSLSNSTWAAVGNGGDIPGPVTAVEVNDGNESSIFAAGRSSDGSAPFLYFWNGQAWQSIGQGLQSSTDVSQLVMVPLQNTHDGNSVIESDRVLMVSGSISDSSFGNASSVLFDGQSFTPYIVSTSASGSPGAVSALFHSLASFSFTQRHFLATGVVILISIAIAAGIVFLLALIEILWTLFARRDDKVNTYNGADLDADDDSTHRPSSLLEHINAATRSTILGSPFGPHAEKEAGLAAAAGAGGAVAAGAAHDDPFTGPDASNYLRAETPSDALHGGMGPEEQSRPAYARYSFDGSGEGELPLKAGQELEILDDRDDAWWYARDARSGQEGVVPASYVY</sequence>
<dbReference type="SUPFAM" id="SSF117281">
    <property type="entry name" value="Kelch motif"/>
    <property type="match status" value="1"/>
</dbReference>
<feature type="chain" id="PRO_5012417955" description="SH3 domain-containing protein" evidence="4">
    <location>
        <begin position="29"/>
        <end position="1434"/>
    </location>
</feature>
<dbReference type="Pfam" id="PF20842">
    <property type="entry name" value="Rax2_2"/>
    <property type="match status" value="1"/>
</dbReference>
<dbReference type="OrthoDB" id="2503993at2759"/>
<evidence type="ECO:0000256" key="3">
    <source>
        <dbReference type="SAM" id="Phobius"/>
    </source>
</evidence>
<dbReference type="SMART" id="SM00326">
    <property type="entry name" value="SH3"/>
    <property type="match status" value="1"/>
</dbReference>
<accession>A0A1Y2IVP1</accession>
<proteinExistence type="predicted"/>
<dbReference type="InterPro" id="IPR024982">
    <property type="entry name" value="Rax2-like_C"/>
</dbReference>
<keyword evidence="3" id="KW-1133">Transmembrane helix</keyword>
<dbReference type="InterPro" id="IPR048265">
    <property type="entry name" value="Rax2-like_third"/>
</dbReference>
<name>A0A1Y2IVP1_TRAC3</name>
<keyword evidence="1 2" id="KW-0728">SH3 domain</keyword>
<feature type="transmembrane region" description="Helical" evidence="3">
    <location>
        <begin position="1245"/>
        <end position="1269"/>
    </location>
</feature>
<dbReference type="PANTHER" id="PTHR31778:SF2">
    <property type="entry name" value="BUD SITE SELECTION PROTEIN RAX2"/>
    <property type="match status" value="1"/>
</dbReference>
<dbReference type="Pfam" id="PF00018">
    <property type="entry name" value="SH3_1"/>
    <property type="match status" value="1"/>
</dbReference>
<dbReference type="Gene3D" id="2.30.30.40">
    <property type="entry name" value="SH3 Domains"/>
    <property type="match status" value="1"/>
</dbReference>
<gene>
    <name evidence="6" type="ORF">PYCCODRAFT_1476517</name>
</gene>
<keyword evidence="7" id="KW-1185">Reference proteome</keyword>
<evidence type="ECO:0000256" key="2">
    <source>
        <dbReference type="PROSITE-ProRule" id="PRU00192"/>
    </source>
</evidence>
<organism evidence="6 7">
    <name type="scientific">Trametes coccinea (strain BRFM310)</name>
    <name type="common">Pycnoporus coccineus</name>
    <dbReference type="NCBI Taxonomy" id="1353009"/>
    <lineage>
        <taxon>Eukaryota</taxon>
        <taxon>Fungi</taxon>
        <taxon>Dikarya</taxon>
        <taxon>Basidiomycota</taxon>
        <taxon>Agaricomycotina</taxon>
        <taxon>Agaricomycetes</taxon>
        <taxon>Polyporales</taxon>
        <taxon>Polyporaceae</taxon>
        <taxon>Trametes</taxon>
    </lineage>
</organism>
<dbReference type="InterPro" id="IPR036028">
    <property type="entry name" value="SH3-like_dom_sf"/>
</dbReference>